<proteinExistence type="predicted"/>
<accession>A0A8S3ULP7</accession>
<dbReference type="Proteomes" id="UP000683360">
    <property type="component" value="Unassembled WGS sequence"/>
</dbReference>
<dbReference type="AlphaFoldDB" id="A0A8S3ULP7"/>
<dbReference type="Pfam" id="PF05380">
    <property type="entry name" value="Peptidase_A17"/>
    <property type="match status" value="1"/>
</dbReference>
<dbReference type="PANTHER" id="PTHR47331">
    <property type="entry name" value="PHD-TYPE DOMAIN-CONTAINING PROTEIN"/>
    <property type="match status" value="1"/>
</dbReference>
<protein>
    <submittedName>
        <fullName evidence="1">Uncharacterized protein</fullName>
    </submittedName>
</protein>
<gene>
    <name evidence="1" type="ORF">MEDL_58941</name>
</gene>
<evidence type="ECO:0000313" key="2">
    <source>
        <dbReference type="Proteomes" id="UP000683360"/>
    </source>
</evidence>
<keyword evidence="2" id="KW-1185">Reference proteome</keyword>
<evidence type="ECO:0000313" key="1">
    <source>
        <dbReference type="EMBL" id="CAG2247012.1"/>
    </source>
</evidence>
<dbReference type="InterPro" id="IPR008042">
    <property type="entry name" value="Retrotrans_Pao"/>
</dbReference>
<dbReference type="OrthoDB" id="5983986at2759"/>
<reference evidence="1" key="1">
    <citation type="submission" date="2021-03" db="EMBL/GenBank/DDBJ databases">
        <authorList>
            <person name="Bekaert M."/>
        </authorList>
    </citation>
    <scope>NUCLEOTIDE SEQUENCE</scope>
</reference>
<name>A0A8S3ULP7_MYTED</name>
<comment type="caution">
    <text evidence="1">The sequence shown here is derived from an EMBL/GenBank/DDBJ whole genome shotgun (WGS) entry which is preliminary data.</text>
</comment>
<sequence length="166" mass="19432">MVLFQRGSIHSATLPRRRMDQLYMPDTSITSVSIPRLELMAAVLGLRLALSVKHALEVPDDNMTFWSDSMNVLYWIRGRRRENTPFVSIQIGEIHTSSHPKQRRRHFYKKKNRNGRKLIFRNKTYMIQNSSVNRNQAKTKLTVAYWEEFTVVIQIGVEIPHVIPVL</sequence>
<organism evidence="1 2">
    <name type="scientific">Mytilus edulis</name>
    <name type="common">Blue mussel</name>
    <dbReference type="NCBI Taxonomy" id="6550"/>
    <lineage>
        <taxon>Eukaryota</taxon>
        <taxon>Metazoa</taxon>
        <taxon>Spiralia</taxon>
        <taxon>Lophotrochozoa</taxon>
        <taxon>Mollusca</taxon>
        <taxon>Bivalvia</taxon>
        <taxon>Autobranchia</taxon>
        <taxon>Pteriomorphia</taxon>
        <taxon>Mytilida</taxon>
        <taxon>Mytiloidea</taxon>
        <taxon>Mytilidae</taxon>
        <taxon>Mytilinae</taxon>
        <taxon>Mytilus</taxon>
    </lineage>
</organism>
<dbReference type="EMBL" id="CAJPWZ010002888">
    <property type="protein sequence ID" value="CAG2247012.1"/>
    <property type="molecule type" value="Genomic_DNA"/>
</dbReference>